<keyword evidence="2" id="KW-0238">DNA-binding</keyword>
<dbReference type="PANTHER" id="PTHR33204:SF18">
    <property type="entry name" value="TRANSCRIPTIONAL REGULATORY PROTEIN"/>
    <property type="match status" value="1"/>
</dbReference>
<sequence length="231" mass="25347">MPTSARTYGQFCGLARALEIVGERWSLLVVRDLVLGPKRFTDLQRTLPRIPVSILTSRLNELEEAGVVRRRVLSQLDAGVVYELTEYGSELDHIVLDLGLWGSRSLNYPQPDQIITVDIAILSLYTTFKEEAAAGVHVNYELHHLDGEMIVHALVDDGQLKVSTGALPAPDLVIKPQGPALFDVLKGTLSAQDAISTGRVRVEGDPAHLELFARLFQIPPAPERSTGLSVH</sequence>
<dbReference type="InterPro" id="IPR002577">
    <property type="entry name" value="HTH_HxlR"/>
</dbReference>
<evidence type="ECO:0000313" key="5">
    <source>
        <dbReference type="EMBL" id="MEQ0565909.1"/>
    </source>
</evidence>
<dbReference type="SUPFAM" id="SSF55718">
    <property type="entry name" value="SCP-like"/>
    <property type="match status" value="1"/>
</dbReference>
<name>A0ABV0LUC0_9PSEU</name>
<reference evidence="5 6" key="1">
    <citation type="submission" date="2024-05" db="EMBL/GenBank/DDBJ databases">
        <authorList>
            <person name="Zhao H."/>
            <person name="Xu Y."/>
            <person name="Lin S."/>
            <person name="Spain J.C."/>
            <person name="Zhou N.-Y."/>
        </authorList>
    </citation>
    <scope>NUCLEOTIDE SEQUENCE [LARGE SCALE GENOMIC DNA]</scope>
    <source>
        <strain evidence="5 6">NEAU-NG30</strain>
    </source>
</reference>
<dbReference type="SUPFAM" id="SSF46785">
    <property type="entry name" value="Winged helix' DNA-binding domain"/>
    <property type="match status" value="1"/>
</dbReference>
<comment type="caution">
    <text evidence="5">The sequence shown here is derived from an EMBL/GenBank/DDBJ whole genome shotgun (WGS) entry which is preliminary data.</text>
</comment>
<feature type="domain" description="HTH hxlR-type" evidence="4">
    <location>
        <begin position="12"/>
        <end position="110"/>
    </location>
</feature>
<proteinExistence type="predicted"/>
<dbReference type="InterPro" id="IPR036390">
    <property type="entry name" value="WH_DNA-bd_sf"/>
</dbReference>
<dbReference type="InterPro" id="IPR036388">
    <property type="entry name" value="WH-like_DNA-bd_sf"/>
</dbReference>
<dbReference type="PROSITE" id="PS51118">
    <property type="entry name" value="HTH_HXLR"/>
    <property type="match status" value="1"/>
</dbReference>
<gene>
    <name evidence="5" type="ORF">ABJI51_43100</name>
</gene>
<evidence type="ECO:0000256" key="3">
    <source>
        <dbReference type="ARBA" id="ARBA00023163"/>
    </source>
</evidence>
<dbReference type="InterPro" id="IPR036527">
    <property type="entry name" value="SCP2_sterol-bd_dom_sf"/>
</dbReference>
<dbReference type="RefSeq" id="WP_348956999.1">
    <property type="nucleotide sequence ID" value="NZ_JBDZYD010000024.1"/>
</dbReference>
<keyword evidence="3" id="KW-0804">Transcription</keyword>
<dbReference type="Pfam" id="PF02036">
    <property type="entry name" value="SCP2"/>
    <property type="match status" value="1"/>
</dbReference>
<evidence type="ECO:0000313" key="6">
    <source>
        <dbReference type="Proteomes" id="UP001440984"/>
    </source>
</evidence>
<accession>A0ABV0LUC0</accession>
<evidence type="ECO:0000259" key="4">
    <source>
        <dbReference type="PROSITE" id="PS51118"/>
    </source>
</evidence>
<keyword evidence="1" id="KW-0805">Transcription regulation</keyword>
<dbReference type="Pfam" id="PF01638">
    <property type="entry name" value="HxlR"/>
    <property type="match status" value="1"/>
</dbReference>
<keyword evidence="6" id="KW-1185">Reference proteome</keyword>
<evidence type="ECO:0000256" key="1">
    <source>
        <dbReference type="ARBA" id="ARBA00023015"/>
    </source>
</evidence>
<dbReference type="PANTHER" id="PTHR33204">
    <property type="entry name" value="TRANSCRIPTIONAL REGULATOR, MARR FAMILY"/>
    <property type="match status" value="1"/>
</dbReference>
<organism evidence="5 6">
    <name type="scientific">Amycolatopsis melonis</name>
    <dbReference type="NCBI Taxonomy" id="3156488"/>
    <lineage>
        <taxon>Bacteria</taxon>
        <taxon>Bacillati</taxon>
        <taxon>Actinomycetota</taxon>
        <taxon>Actinomycetes</taxon>
        <taxon>Pseudonocardiales</taxon>
        <taxon>Pseudonocardiaceae</taxon>
        <taxon>Amycolatopsis</taxon>
    </lineage>
</organism>
<dbReference type="Gene3D" id="1.10.10.10">
    <property type="entry name" value="Winged helix-like DNA-binding domain superfamily/Winged helix DNA-binding domain"/>
    <property type="match status" value="1"/>
</dbReference>
<dbReference type="EMBL" id="JBDZYD010000024">
    <property type="protein sequence ID" value="MEQ0565909.1"/>
    <property type="molecule type" value="Genomic_DNA"/>
</dbReference>
<dbReference type="Proteomes" id="UP001440984">
    <property type="component" value="Unassembled WGS sequence"/>
</dbReference>
<dbReference type="Gene3D" id="3.30.1050.10">
    <property type="entry name" value="SCP2 sterol-binding domain"/>
    <property type="match status" value="1"/>
</dbReference>
<protein>
    <submittedName>
        <fullName evidence="5">Winged helix-turn-helix transcriptional regulator</fullName>
    </submittedName>
</protein>
<evidence type="ECO:0000256" key="2">
    <source>
        <dbReference type="ARBA" id="ARBA00023125"/>
    </source>
</evidence>
<dbReference type="InterPro" id="IPR003033">
    <property type="entry name" value="SCP2_sterol-bd_dom"/>
</dbReference>